<dbReference type="Pfam" id="PF07963">
    <property type="entry name" value="N_methyl"/>
    <property type="match status" value="1"/>
</dbReference>
<proteinExistence type="predicted"/>
<dbReference type="AlphaFoldDB" id="A0A7Y0LCC2"/>
<keyword evidence="1" id="KW-0812">Transmembrane</keyword>
<evidence type="ECO:0000313" key="2">
    <source>
        <dbReference type="EMBL" id="NMP31933.1"/>
    </source>
</evidence>
<evidence type="ECO:0000313" key="3">
    <source>
        <dbReference type="Proteomes" id="UP000568664"/>
    </source>
</evidence>
<keyword evidence="3" id="KW-1185">Reference proteome</keyword>
<dbReference type="Gene3D" id="3.30.700.10">
    <property type="entry name" value="Glycoprotein, Type 4 Pilin"/>
    <property type="match status" value="1"/>
</dbReference>
<dbReference type="RefSeq" id="WP_169075261.1">
    <property type="nucleotide sequence ID" value="NZ_JABBXH010000003.1"/>
</dbReference>
<dbReference type="NCBIfam" id="TIGR02532">
    <property type="entry name" value="IV_pilin_GFxxxE"/>
    <property type="match status" value="1"/>
</dbReference>
<organism evidence="2 3">
    <name type="scientific">Thalassotalea algicola</name>
    <dbReference type="NCBI Taxonomy" id="2716224"/>
    <lineage>
        <taxon>Bacteria</taxon>
        <taxon>Pseudomonadati</taxon>
        <taxon>Pseudomonadota</taxon>
        <taxon>Gammaproteobacteria</taxon>
        <taxon>Alteromonadales</taxon>
        <taxon>Colwelliaceae</taxon>
        <taxon>Thalassotalea</taxon>
    </lineage>
</organism>
<keyword evidence="1" id="KW-1133">Transmembrane helix</keyword>
<protein>
    <submittedName>
        <fullName evidence="2">Type II secretion system protein</fullName>
    </submittedName>
</protein>
<accession>A0A7Y0LCC2</accession>
<dbReference type="SUPFAM" id="SSF54523">
    <property type="entry name" value="Pili subunits"/>
    <property type="match status" value="1"/>
</dbReference>
<gene>
    <name evidence="2" type="ORF">HII17_10175</name>
</gene>
<keyword evidence="1" id="KW-0472">Membrane</keyword>
<feature type="transmembrane region" description="Helical" evidence="1">
    <location>
        <begin position="21"/>
        <end position="41"/>
    </location>
</feature>
<dbReference type="Proteomes" id="UP000568664">
    <property type="component" value="Unassembled WGS sequence"/>
</dbReference>
<dbReference type="EMBL" id="JABBXH010000003">
    <property type="protein sequence ID" value="NMP31933.1"/>
    <property type="molecule type" value="Genomic_DNA"/>
</dbReference>
<sequence length="178" mass="19337">MVVAVPMVFPKQARLKKQSGLTLLELIVTIIIIGVLSATILPRFSGSEGYEEYAYRAQAIATLRNIQLRTMQQRIGDCYEVAIDATRLGIPDQNPCSASRGFSGGFGDDNVNFSIATQMRIESGHDVTFSNVGGNFVMSFDRLGRPLGSCNGGCNIEISGLETITIRIESEGYIYASD</sequence>
<name>A0A7Y0LCC2_9GAMM</name>
<evidence type="ECO:0000256" key="1">
    <source>
        <dbReference type="SAM" id="Phobius"/>
    </source>
</evidence>
<reference evidence="2 3" key="1">
    <citation type="submission" date="2020-04" db="EMBL/GenBank/DDBJ databases">
        <title>Thalassotalea sp. M1531, isolated from the surface of marine red alga.</title>
        <authorList>
            <person name="Pang L."/>
            <person name="Lu D.-C."/>
        </authorList>
    </citation>
    <scope>NUCLEOTIDE SEQUENCE [LARGE SCALE GENOMIC DNA]</scope>
    <source>
        <strain evidence="2 3">M1531</strain>
    </source>
</reference>
<dbReference type="InterPro" id="IPR012902">
    <property type="entry name" value="N_methyl_site"/>
</dbReference>
<comment type="caution">
    <text evidence="2">The sequence shown here is derived from an EMBL/GenBank/DDBJ whole genome shotgun (WGS) entry which is preliminary data.</text>
</comment>
<dbReference type="PROSITE" id="PS00409">
    <property type="entry name" value="PROKAR_NTER_METHYL"/>
    <property type="match status" value="1"/>
</dbReference>
<dbReference type="InterPro" id="IPR045584">
    <property type="entry name" value="Pilin-like"/>
</dbReference>